<name>A0A174FD52_9FIRM</name>
<accession>A0A174FD52</accession>
<reference evidence="1 2" key="1">
    <citation type="submission" date="2015-09" db="EMBL/GenBank/DDBJ databases">
        <authorList>
            <consortium name="Pathogen Informatics"/>
        </authorList>
    </citation>
    <scope>NUCLEOTIDE SEQUENCE [LARGE SCALE GENOMIC DNA]</scope>
    <source>
        <strain evidence="1 2">2789STDY5834876</strain>
    </source>
</reference>
<evidence type="ECO:0000313" key="2">
    <source>
        <dbReference type="Proteomes" id="UP000095544"/>
    </source>
</evidence>
<proteinExistence type="predicted"/>
<organism evidence="1 2">
    <name type="scientific">Faecalicatena contorta</name>
    <dbReference type="NCBI Taxonomy" id="39482"/>
    <lineage>
        <taxon>Bacteria</taxon>
        <taxon>Bacillati</taxon>
        <taxon>Bacillota</taxon>
        <taxon>Clostridia</taxon>
        <taxon>Lachnospirales</taxon>
        <taxon>Lachnospiraceae</taxon>
        <taxon>Faecalicatena</taxon>
    </lineage>
</organism>
<dbReference type="AlphaFoldDB" id="A0A174FD52"/>
<dbReference type="EMBL" id="CYZU01000020">
    <property type="protein sequence ID" value="CUO48073.1"/>
    <property type="molecule type" value="Genomic_DNA"/>
</dbReference>
<dbReference type="Proteomes" id="UP000095544">
    <property type="component" value="Unassembled WGS sequence"/>
</dbReference>
<sequence>MLKLEIKMDEKKIAADQKYQVESIYQAVEQAFSRYGLNKAQQPDGTLCFTGNGNPKDYGAFGCIITSLREKVWFMEYVTKWVWYNSDDGENEEDFAVEDVLYHYTKRLSVA</sequence>
<evidence type="ECO:0000313" key="1">
    <source>
        <dbReference type="EMBL" id="CUO48073.1"/>
    </source>
</evidence>
<dbReference type="STRING" id="39482.ERS852491_02336"/>
<dbReference type="OrthoDB" id="2055624at2"/>
<protein>
    <submittedName>
        <fullName evidence="1">Uncharacterized protein</fullName>
    </submittedName>
</protein>
<gene>
    <name evidence="1" type="ORF">ERS852491_02336</name>
</gene>
<dbReference type="RefSeq" id="WP_050642320.1">
    <property type="nucleotide sequence ID" value="NZ_CABKUE010000009.1"/>
</dbReference>